<dbReference type="Pfam" id="PF00528">
    <property type="entry name" value="BPD_transp_1"/>
    <property type="match status" value="1"/>
</dbReference>
<comment type="subcellular location">
    <subcellularLocation>
        <location evidence="1 7">Cell membrane</location>
        <topology evidence="1 7">Multi-pass membrane protein</topology>
    </subcellularLocation>
</comment>
<accession>A0A3P1SCV0</accession>
<evidence type="ECO:0000313" key="10">
    <source>
        <dbReference type="Proteomes" id="UP000280444"/>
    </source>
</evidence>
<protein>
    <submittedName>
        <fullName evidence="9">Sugar ABC transporter permease</fullName>
    </submittedName>
</protein>
<feature type="transmembrane region" description="Helical" evidence="7">
    <location>
        <begin position="269"/>
        <end position="294"/>
    </location>
</feature>
<gene>
    <name evidence="9" type="ORF">EII11_09700</name>
</gene>
<dbReference type="SUPFAM" id="SSF161098">
    <property type="entry name" value="MetI-like"/>
    <property type="match status" value="1"/>
</dbReference>
<evidence type="ECO:0000256" key="4">
    <source>
        <dbReference type="ARBA" id="ARBA00022692"/>
    </source>
</evidence>
<dbReference type="AlphaFoldDB" id="A0A3P1SCV0"/>
<dbReference type="PANTHER" id="PTHR30193">
    <property type="entry name" value="ABC TRANSPORTER PERMEASE PROTEIN"/>
    <property type="match status" value="1"/>
</dbReference>
<feature type="transmembrane region" description="Helical" evidence="7">
    <location>
        <begin position="165"/>
        <end position="189"/>
    </location>
</feature>
<keyword evidence="4 7" id="KW-0812">Transmembrane</keyword>
<reference evidence="9 10" key="1">
    <citation type="submission" date="2018-11" db="EMBL/GenBank/DDBJ databases">
        <title>Genomes From Bacteria Associated with the Canine Oral Cavity: a Test Case for Automated Genome-Based Taxonomic Assignment.</title>
        <authorList>
            <person name="Coil D.A."/>
            <person name="Jospin G."/>
            <person name="Darling A.E."/>
            <person name="Wallis C."/>
            <person name="Davis I.J."/>
            <person name="Harris S."/>
            <person name="Eisen J.A."/>
            <person name="Holcombe L.J."/>
            <person name="O'Flynn C."/>
        </authorList>
    </citation>
    <scope>NUCLEOTIDE SEQUENCE [LARGE SCALE GENOMIC DNA]</scope>
    <source>
        <strain evidence="9 10">OH770</strain>
    </source>
</reference>
<dbReference type="PANTHER" id="PTHR30193:SF37">
    <property type="entry name" value="INNER MEMBRANE ABC TRANSPORTER PERMEASE PROTEIN YCJO"/>
    <property type="match status" value="1"/>
</dbReference>
<dbReference type="Proteomes" id="UP000280444">
    <property type="component" value="Unassembled WGS sequence"/>
</dbReference>
<comment type="caution">
    <text evidence="9">The sequence shown here is derived from an EMBL/GenBank/DDBJ whole genome shotgun (WGS) entry which is preliminary data.</text>
</comment>
<keyword evidence="10" id="KW-1185">Reference proteome</keyword>
<dbReference type="InterPro" id="IPR035906">
    <property type="entry name" value="MetI-like_sf"/>
</dbReference>
<keyword evidence="6 7" id="KW-0472">Membrane</keyword>
<feature type="transmembrane region" description="Helical" evidence="7">
    <location>
        <begin position="210"/>
        <end position="232"/>
    </location>
</feature>
<organism evidence="9 10">
    <name type="scientific">Schaalia canis</name>
    <dbReference type="NCBI Taxonomy" id="100469"/>
    <lineage>
        <taxon>Bacteria</taxon>
        <taxon>Bacillati</taxon>
        <taxon>Actinomycetota</taxon>
        <taxon>Actinomycetes</taxon>
        <taxon>Actinomycetales</taxon>
        <taxon>Actinomycetaceae</taxon>
        <taxon>Schaalia</taxon>
    </lineage>
</organism>
<dbReference type="PROSITE" id="PS50928">
    <property type="entry name" value="ABC_TM1"/>
    <property type="match status" value="1"/>
</dbReference>
<keyword evidence="3" id="KW-1003">Cell membrane</keyword>
<evidence type="ECO:0000259" key="8">
    <source>
        <dbReference type="PROSITE" id="PS50928"/>
    </source>
</evidence>
<feature type="domain" description="ABC transmembrane type-1" evidence="8">
    <location>
        <begin position="78"/>
        <end position="294"/>
    </location>
</feature>
<feature type="transmembrane region" description="Helical" evidence="7">
    <location>
        <begin position="115"/>
        <end position="136"/>
    </location>
</feature>
<keyword evidence="5 7" id="KW-1133">Transmembrane helix</keyword>
<name>A0A3P1SCV0_9ACTO</name>
<evidence type="ECO:0000256" key="3">
    <source>
        <dbReference type="ARBA" id="ARBA00022475"/>
    </source>
</evidence>
<dbReference type="EMBL" id="RQZF01000013">
    <property type="protein sequence ID" value="RRC94575.1"/>
    <property type="molecule type" value="Genomic_DNA"/>
</dbReference>
<proteinExistence type="inferred from homology"/>
<dbReference type="Gene3D" id="1.10.3720.10">
    <property type="entry name" value="MetI-like"/>
    <property type="match status" value="1"/>
</dbReference>
<sequence length="302" mass="32412">MRSGGPVFASSRRRARMYPSYFLAPALIIFTVFYIIPAFVGLGLSLTDATLTSSTMKFVGLTNYYTLFSSTGQFLPAVLNQFLFAFLVTIGKTGVGVLLALFMDQRFIGRDFLRALVYAPIMISLVVVGMVFNFLLDSDGIVNQFLEVVGLGAITRPWLGDFDTALVTVAGIDVWIGVGWTVVIVLAALQSVPQDALEAAKIDGAGPIRTVWSIKLPLVAHAVNLALLLTFISGMKAFDIIYATTGGGPGHSTEVISTFIAKQLVTGSLALPAAASFAQFVLITTIAFLIHFLIQRSQADAE</sequence>
<keyword evidence="2 7" id="KW-0813">Transport</keyword>
<evidence type="ECO:0000313" key="9">
    <source>
        <dbReference type="EMBL" id="RRC94575.1"/>
    </source>
</evidence>
<evidence type="ECO:0000256" key="2">
    <source>
        <dbReference type="ARBA" id="ARBA00022448"/>
    </source>
</evidence>
<dbReference type="InterPro" id="IPR000515">
    <property type="entry name" value="MetI-like"/>
</dbReference>
<dbReference type="CDD" id="cd06261">
    <property type="entry name" value="TM_PBP2"/>
    <property type="match status" value="1"/>
</dbReference>
<dbReference type="InterPro" id="IPR051393">
    <property type="entry name" value="ABC_transporter_permease"/>
</dbReference>
<feature type="transmembrane region" description="Helical" evidence="7">
    <location>
        <begin position="82"/>
        <end position="103"/>
    </location>
</feature>
<evidence type="ECO:0000256" key="6">
    <source>
        <dbReference type="ARBA" id="ARBA00023136"/>
    </source>
</evidence>
<evidence type="ECO:0000256" key="7">
    <source>
        <dbReference type="RuleBase" id="RU363032"/>
    </source>
</evidence>
<comment type="similarity">
    <text evidence="7">Belongs to the binding-protein-dependent transport system permease family.</text>
</comment>
<dbReference type="GO" id="GO:0055085">
    <property type="term" value="P:transmembrane transport"/>
    <property type="evidence" value="ECO:0007669"/>
    <property type="project" value="InterPro"/>
</dbReference>
<evidence type="ECO:0000256" key="5">
    <source>
        <dbReference type="ARBA" id="ARBA00022989"/>
    </source>
</evidence>
<feature type="transmembrane region" description="Helical" evidence="7">
    <location>
        <begin position="21"/>
        <end position="46"/>
    </location>
</feature>
<evidence type="ECO:0000256" key="1">
    <source>
        <dbReference type="ARBA" id="ARBA00004651"/>
    </source>
</evidence>
<dbReference type="GO" id="GO:0005886">
    <property type="term" value="C:plasma membrane"/>
    <property type="evidence" value="ECO:0007669"/>
    <property type="project" value="UniProtKB-SubCell"/>
</dbReference>
<dbReference type="OrthoDB" id="3265694at2"/>